<accession>A0A2N0QTQ3</accession>
<dbReference type="Proteomes" id="UP000232688">
    <property type="component" value="Unassembled WGS sequence"/>
</dbReference>
<evidence type="ECO:0000313" key="1">
    <source>
        <dbReference type="EMBL" id="PKC54441.1"/>
    </source>
</evidence>
<sequence length="50" mass="5724">MDKPIISLPQIIKYIEQKVFTIAHRSDLDFIEIIDDGNIHLQQSTNVNGT</sequence>
<dbReference type="AlphaFoldDB" id="A0A2N0QTQ3"/>
<name>A0A2N0QTQ3_9GLOM</name>
<reference evidence="1 2" key="2">
    <citation type="submission" date="2017-10" db="EMBL/GenBank/DDBJ databases">
        <title>Genome analyses suggest a sexual origin of heterokaryosis in a supposedly ancient asexual fungus.</title>
        <authorList>
            <person name="Corradi N."/>
            <person name="Sedzielewska K."/>
            <person name="Noel J."/>
            <person name="Charron P."/>
            <person name="Farinelli L."/>
            <person name="Marton T."/>
            <person name="Kruger M."/>
            <person name="Pelin A."/>
            <person name="Brachmann A."/>
            <person name="Corradi N."/>
        </authorList>
    </citation>
    <scope>NUCLEOTIDE SEQUENCE [LARGE SCALE GENOMIC DNA]</scope>
    <source>
        <strain evidence="1 2">A1</strain>
    </source>
</reference>
<dbReference type="VEuPathDB" id="FungiDB:RhiirA1_477303"/>
<comment type="caution">
    <text evidence="1">The sequence shown here is derived from an EMBL/GenBank/DDBJ whole genome shotgun (WGS) entry which is preliminary data.</text>
</comment>
<protein>
    <submittedName>
        <fullName evidence="1">Uncharacterized protein</fullName>
    </submittedName>
</protein>
<organism evidence="1 2">
    <name type="scientific">Rhizophagus irregularis</name>
    <dbReference type="NCBI Taxonomy" id="588596"/>
    <lineage>
        <taxon>Eukaryota</taxon>
        <taxon>Fungi</taxon>
        <taxon>Fungi incertae sedis</taxon>
        <taxon>Mucoromycota</taxon>
        <taxon>Glomeromycotina</taxon>
        <taxon>Glomeromycetes</taxon>
        <taxon>Glomerales</taxon>
        <taxon>Glomeraceae</taxon>
        <taxon>Rhizophagus</taxon>
    </lineage>
</organism>
<reference evidence="1 2" key="1">
    <citation type="submission" date="2017-10" db="EMBL/GenBank/DDBJ databases">
        <title>Extensive intraspecific genome diversity in a model arbuscular mycorrhizal fungus.</title>
        <authorList>
            <person name="Chen E.C.H."/>
            <person name="Morin E."/>
            <person name="Baudet D."/>
            <person name="Noel J."/>
            <person name="Ndikumana S."/>
            <person name="Charron P."/>
            <person name="St-Onge C."/>
            <person name="Giorgi J."/>
            <person name="Grigoriev I.V."/>
            <person name="Roux C."/>
            <person name="Martin F.M."/>
            <person name="Corradi N."/>
        </authorList>
    </citation>
    <scope>NUCLEOTIDE SEQUENCE [LARGE SCALE GENOMIC DNA]</scope>
    <source>
        <strain evidence="1 2">A1</strain>
    </source>
</reference>
<dbReference type="EMBL" id="LLXH01003248">
    <property type="protein sequence ID" value="PKC54441.1"/>
    <property type="molecule type" value="Genomic_DNA"/>
</dbReference>
<gene>
    <name evidence="1" type="ORF">RhiirA1_477303</name>
</gene>
<proteinExistence type="predicted"/>
<evidence type="ECO:0000313" key="2">
    <source>
        <dbReference type="Proteomes" id="UP000232688"/>
    </source>
</evidence>